<dbReference type="EMBL" id="CAJOBG010000915">
    <property type="protein sequence ID" value="CAF3872986.1"/>
    <property type="molecule type" value="Genomic_DNA"/>
</dbReference>
<evidence type="ECO:0000256" key="6">
    <source>
        <dbReference type="SAM" id="MobiDB-lite"/>
    </source>
</evidence>
<dbReference type="NCBIfam" id="TIGR02452">
    <property type="entry name" value="TIGR02452 family protein"/>
    <property type="match status" value="1"/>
</dbReference>
<dbReference type="SUPFAM" id="SSF52949">
    <property type="entry name" value="Macro domain-like"/>
    <property type="match status" value="1"/>
</dbReference>
<evidence type="ECO:0000256" key="3">
    <source>
        <dbReference type="ARBA" id="ARBA00022833"/>
    </source>
</evidence>
<keyword evidence="11" id="KW-1185">Reference proteome</keyword>
<accession>A0A819FUA4</accession>
<dbReference type="InterPro" id="IPR043472">
    <property type="entry name" value="Macro_dom-like"/>
</dbReference>
<dbReference type="PANTHER" id="PTHR35596">
    <property type="entry name" value="DUF2263 DOMAIN-CONTAINING PROTEIN"/>
    <property type="match status" value="1"/>
</dbReference>
<dbReference type="Gene3D" id="3.40.220.10">
    <property type="entry name" value="Leucine Aminopeptidase, subunit E, domain 1"/>
    <property type="match status" value="1"/>
</dbReference>
<feature type="region of interest" description="Disordered" evidence="6">
    <location>
        <begin position="1744"/>
        <end position="1786"/>
    </location>
</feature>
<dbReference type="InterPro" id="IPR001876">
    <property type="entry name" value="Znf_RanBP2"/>
</dbReference>
<dbReference type="InterPro" id="IPR012664">
    <property type="entry name" value="CHP02452"/>
</dbReference>
<dbReference type="PANTHER" id="PTHR35596:SF1">
    <property type="entry name" value="MICROBIAL-TYPE PARG CATALYTIC DOMAIN-CONTAINING PROTEIN"/>
    <property type="match status" value="1"/>
</dbReference>
<evidence type="ECO:0000256" key="1">
    <source>
        <dbReference type="ARBA" id="ARBA00022723"/>
    </source>
</evidence>
<dbReference type="GO" id="GO:0008270">
    <property type="term" value="F:zinc ion binding"/>
    <property type="evidence" value="ECO:0007669"/>
    <property type="project" value="UniProtKB-KW"/>
</dbReference>
<name>A0A819FUA4_9BILA</name>
<feature type="domain" description="C3H1-type" evidence="7">
    <location>
        <begin position="951"/>
        <end position="980"/>
    </location>
</feature>
<dbReference type="Proteomes" id="UP000663856">
    <property type="component" value="Unassembled WGS sequence"/>
</dbReference>
<evidence type="ECO:0000256" key="4">
    <source>
        <dbReference type="PROSITE-ProRule" id="PRU00322"/>
    </source>
</evidence>
<dbReference type="InterPro" id="IPR019261">
    <property type="entry name" value="PARG_cat_microbial"/>
</dbReference>
<keyword evidence="3 5" id="KW-0862">Zinc</keyword>
<evidence type="ECO:0000313" key="11">
    <source>
        <dbReference type="Proteomes" id="UP000663866"/>
    </source>
</evidence>
<sequence length="2035" mass="233042">MMTTDTADNNKQKLETDKWGCPRCTFQNEYSRTHCEICEQNQQPEYIRHNSNQRPQSSSDITAAYASNTNHNHSSSNPRLDSGKSTLSKIEFSSKQYEKENTSVNLTKEPIISRNETLVYIPDLPLNGNESSKLERQICERIESVCRIQPIDVKCYLNFGFGVIRVANEKEKDSLVTEIVSITLDKQGTRNISFVATLDLVSYIVLDENQDNDDTLLPTGEELSRRMSKLYNGERPCHCNQLNAQFPNIYRVVFTSFDQLVNNKYDNEFSISGRFAHAYFCAGCSFLEDLPRSLNEDQLRKAISTSIGLSNLSSSFLYVQLNKHSGSACILVTDTARSWSAHSDLTINGKLYSKRDNLSCRLSVYPITPSFSVRNIINHPMFVGKVTNYKQIGENLILELSDKNIFDKCVTNGMLRIDDKLRLLVGVYNPLNNPEGSEIDNDTWYETEMSRYKSDIMQFVSDPKHPIFRYKWNSEIWLQNFKQTLPDDHENKNVRDRKETETNKTRHMLRVSVMLNTIGVILKGSYMIDDREVKLNLDSQMKTIVYDHRSKLERCERMPETVPPYKSTRVEVLNEDCLLVYERLTKSGQRPLLLNMANATSPGGGYRKGDGAQEENLFRRSDYCRSLDVGLDNVHKQPSKRYYCSSNCQLDPLSDDNNMYPMQEFGAIYTSGITVFRKPEHTGYSFMKKPLEGVSSLAMAAYRDPKLEGNMLAGKYAVGTRKKIENIFAIAYYHKHDSLVLSAIGCGAFKNPPDHIAQLCFSVIQQYAGFFKLITFAIIDDHNAGHHLNPEGNVQPFRVAFDGKSVEPLSPMNKPNTMFGPYLILSDGSSVSDVSICDLPPCLFGANCKEMYDAKHAQQYSHPPLCPYASITGKCPFKKNSIHMSSLIHRRPCQYGGECSHIDEKKHAQEVEHPPYCPDKGNCQNMKEEHLREYRHLPLCNKAKKCIDYQKHIQPHCKEYRHCTPQCQYGNHCAYFHDKEHMDEFEHPFPIPCPFTPFHCKSYDELSEATDSRRLSSEVQQHCLDYTHVCRTGRHCNNTNSLHLEKSIHIARHFCPDGNKCKKLTNEDHLNSFTHYHVDDIRLPCRRHDLCHDRRKLDHVVKFRHAVTFEHSGILHYNNLNEGVDFVQNQKDIIARVTAYVKQENWKPLPSGGVPREIIEWLNTVQPIHRCNPIVFESILIHGHVMSREYMVKLKYSKSVAKSVLQHGRIRRIRELREKIMEEHARQYIIALVEDIFEKEGFYTYLATATAETADGDPSPAHIRSAVGSEVLQTKDRLLSAALKSNDMDAIRSQTSAIARASINLHTNPSGIGFTKDKLLETDKSVFSVLGPNLGHYYGDIIIVFKREILHHPDANFSIQAATSFASGNAFVLRPWLGTDPGSLDERVKLYHQSKLNASVPGYEHAAALELIAFSSFDLKLNTLNIDLDKIFKRWVTVDAHLTVEGHLPQLIPLSYIDHVYIPKNLYESFSDDTRKAINANFKRNCTIVPFDGEANQSRGPHGPIPKSKSRADYQDFVIKELIKQYVERREHSLSRAVRGIAITLPSTDFTDHYVLPLTISQAYEQYRFEKNHRPRGNMTYIYWQILNGDMMLTLSNERLQSVGSQPDLRCLTCYIAPKPTPNSFPYHEKFSYLNNQHPFRHYVLKEGNRFAAKSNTFYSGCNTDDLMTFCLEIERSTGKVTLSHAGPNGIYNHETIFWTFTKGVLDLTKLNFIHVSAGARTVPVRNLIICFEKQVDLHPTFDKDYKKESSSSPPLPDNARQHNKSSDKARSPSPSRKKKDEDNASGGFFHKVKRFILGDGVSDLIPCHDNINCLLQYSVTDTPAHNSKYSHPCLYSELCRNKDCHLTHEPHKVAMCKCNKKCDQVVDPFHRAAYRHTDLSDFLKPCRDQTGCRDNSNKHRMRYSHGEKVYEVKGKEVPREKHDRDQRTPCRYGSKCWGIGDHLHCKEYSHPSIDDKNDSEEEKDHQSPCRYGSKCYDTSDRHRAEFSHSSNASPKIKHRSFRQPCRYGTHCSKIDDASHCAQFSHKKDGNLADN</sequence>
<dbReference type="InterPro" id="IPR036443">
    <property type="entry name" value="Znf_RanBP2_sf"/>
</dbReference>
<evidence type="ECO:0000259" key="7">
    <source>
        <dbReference type="PROSITE" id="PS50103"/>
    </source>
</evidence>
<evidence type="ECO:0000313" key="10">
    <source>
        <dbReference type="EMBL" id="CAF3872986.1"/>
    </source>
</evidence>
<evidence type="ECO:0000256" key="2">
    <source>
        <dbReference type="ARBA" id="ARBA00022771"/>
    </source>
</evidence>
<protein>
    <submittedName>
        <fullName evidence="10">Uncharacterized protein</fullName>
    </submittedName>
</protein>
<dbReference type="SUPFAM" id="SSF90209">
    <property type="entry name" value="Ran binding protein zinc finger-like"/>
    <property type="match status" value="1"/>
</dbReference>
<keyword evidence="2 4" id="KW-0863">Zinc-finger</keyword>
<dbReference type="InterPro" id="IPR000571">
    <property type="entry name" value="Znf_CCCH"/>
</dbReference>
<feature type="domain" description="RanBP2-type" evidence="8">
    <location>
        <begin position="15"/>
        <end position="44"/>
    </location>
</feature>
<dbReference type="Gene3D" id="2.30.30.380">
    <property type="entry name" value="Zn-finger domain of Sec23/24"/>
    <property type="match status" value="1"/>
</dbReference>
<dbReference type="PROSITE" id="PS50103">
    <property type="entry name" value="ZF_C3H1"/>
    <property type="match status" value="1"/>
</dbReference>
<dbReference type="PROSITE" id="PS50199">
    <property type="entry name" value="ZF_RANBP2_2"/>
    <property type="match status" value="1"/>
</dbReference>
<dbReference type="InterPro" id="IPR019406">
    <property type="entry name" value="APLF_PBZ"/>
</dbReference>
<evidence type="ECO:0000256" key="5">
    <source>
        <dbReference type="PROSITE-ProRule" id="PRU00723"/>
    </source>
</evidence>
<proteinExistence type="predicted"/>
<evidence type="ECO:0000313" key="9">
    <source>
        <dbReference type="EMBL" id="CAF2083191.1"/>
    </source>
</evidence>
<comment type="caution">
    <text evidence="10">The sequence shown here is derived from an EMBL/GenBank/DDBJ whole genome shotgun (WGS) entry which is preliminary data.</text>
</comment>
<dbReference type="EMBL" id="CAJNRF010006640">
    <property type="protein sequence ID" value="CAF2083191.1"/>
    <property type="molecule type" value="Genomic_DNA"/>
</dbReference>
<dbReference type="PROSITE" id="PS01358">
    <property type="entry name" value="ZF_RANBP2_1"/>
    <property type="match status" value="1"/>
</dbReference>
<feature type="zinc finger region" description="C3H1-type" evidence="5">
    <location>
        <begin position="951"/>
        <end position="980"/>
    </location>
</feature>
<dbReference type="SMART" id="SM00547">
    <property type="entry name" value="ZnF_RBZ"/>
    <property type="match status" value="1"/>
</dbReference>
<dbReference type="Pfam" id="PF10021">
    <property type="entry name" value="PARG_cat_microb"/>
    <property type="match status" value="1"/>
</dbReference>
<dbReference type="Pfam" id="PF10283">
    <property type="entry name" value="zf-CCHH"/>
    <property type="match status" value="1"/>
</dbReference>
<dbReference type="Proteomes" id="UP000663866">
    <property type="component" value="Unassembled WGS sequence"/>
</dbReference>
<keyword evidence="1 5" id="KW-0479">Metal-binding</keyword>
<organism evidence="10 11">
    <name type="scientific">Rotaria magnacalcarata</name>
    <dbReference type="NCBI Taxonomy" id="392030"/>
    <lineage>
        <taxon>Eukaryota</taxon>
        <taxon>Metazoa</taxon>
        <taxon>Spiralia</taxon>
        <taxon>Gnathifera</taxon>
        <taxon>Rotifera</taxon>
        <taxon>Eurotatoria</taxon>
        <taxon>Bdelloidea</taxon>
        <taxon>Philodinida</taxon>
        <taxon>Philodinidae</taxon>
        <taxon>Rotaria</taxon>
    </lineage>
</organism>
<reference evidence="10" key="1">
    <citation type="submission" date="2021-02" db="EMBL/GenBank/DDBJ databases">
        <authorList>
            <person name="Nowell W R."/>
        </authorList>
    </citation>
    <scope>NUCLEOTIDE SEQUENCE</scope>
</reference>
<evidence type="ECO:0000259" key="8">
    <source>
        <dbReference type="PROSITE" id="PS50199"/>
    </source>
</evidence>
<gene>
    <name evidence="10" type="ORF">OVN521_LOCUS8032</name>
    <name evidence="9" type="ORF">WKI299_LOCUS16601</name>
</gene>